<dbReference type="AlphaFoldDB" id="A0A2V2BCC9"/>
<dbReference type="Proteomes" id="UP000245981">
    <property type="component" value="Unassembled WGS sequence"/>
</dbReference>
<dbReference type="Pfam" id="PF06952">
    <property type="entry name" value="PsiA"/>
    <property type="match status" value="1"/>
</dbReference>
<accession>A0A2V2BCC9</accession>
<reference evidence="1 2" key="1">
    <citation type="submission" date="2018-05" db="EMBL/GenBank/DDBJ databases">
        <title>Genomic Encyclopedia of Type Strains, Phase IV (KMG-V): Genome sequencing to study the core and pangenomes of soil and plant-associated prokaryotes.</title>
        <authorList>
            <person name="Whitman W."/>
        </authorList>
    </citation>
    <scope>NUCLEOTIDE SEQUENCE [LARGE SCALE GENOMIC DNA]</scope>
    <source>
        <strain evidence="1 2">PNA 200-10</strain>
    </source>
</reference>
<protein>
    <submittedName>
        <fullName evidence="1">PsiA protein</fullName>
    </submittedName>
</protein>
<proteinExistence type="predicted"/>
<comment type="caution">
    <text evidence="1">The sequence shown here is derived from an EMBL/GenBank/DDBJ whole genome shotgun (WGS) entry which is preliminary data.</text>
</comment>
<evidence type="ECO:0000313" key="2">
    <source>
        <dbReference type="Proteomes" id="UP000245981"/>
    </source>
</evidence>
<dbReference type="InterPro" id="IPR009713">
    <property type="entry name" value="Uncharacterised_PsiA"/>
</dbReference>
<sequence length="124" mass="14635">MKTALREEKYSNQITRQAHDRERAYLAAKAQAEIDLAFHTPETVGSWVSRWSDSKVNHYDLEGMFHRWSERFPSMKQLDRWMLRGAPLWRLGVEARFLSDESTQAVREMDRWLVPNKLMPVNAA</sequence>
<name>A0A2V2BCC9_9GAMM</name>
<dbReference type="EMBL" id="QGHF01000010">
    <property type="protein sequence ID" value="PWK94517.1"/>
    <property type="molecule type" value="Genomic_DNA"/>
</dbReference>
<gene>
    <name evidence="1" type="ORF">C7431_11011</name>
</gene>
<evidence type="ECO:0000313" key="1">
    <source>
        <dbReference type="EMBL" id="PWK94517.1"/>
    </source>
</evidence>
<organism evidence="1 2">
    <name type="scientific">Pantoea allii</name>
    <dbReference type="NCBI Taxonomy" id="574096"/>
    <lineage>
        <taxon>Bacteria</taxon>
        <taxon>Pseudomonadati</taxon>
        <taxon>Pseudomonadota</taxon>
        <taxon>Gammaproteobacteria</taxon>
        <taxon>Enterobacterales</taxon>
        <taxon>Erwiniaceae</taxon>
        <taxon>Pantoea</taxon>
    </lineage>
</organism>